<feature type="transmembrane region" description="Helical" evidence="1">
    <location>
        <begin position="115"/>
        <end position="136"/>
    </location>
</feature>
<reference evidence="3" key="1">
    <citation type="journal article" date="2022" name="Int. J. Syst. Evol. Microbiol.">
        <title>Pseudomonas aegrilactucae sp. nov. and Pseudomonas morbosilactucae sp. nov., pathogens causing bacterial rot of lettuce in Japan.</title>
        <authorList>
            <person name="Sawada H."/>
            <person name="Fujikawa T."/>
            <person name="Satou M."/>
        </authorList>
    </citation>
    <scope>NUCLEOTIDE SEQUENCE</scope>
    <source>
        <strain evidence="3">0166_1</strain>
    </source>
</reference>
<keyword evidence="1" id="KW-0472">Membrane</keyword>
<dbReference type="RefSeq" id="WP_259313915.1">
    <property type="nucleotide sequence ID" value="NZ_CP087164.1"/>
</dbReference>
<dbReference type="Pfam" id="PF06724">
    <property type="entry name" value="DUF1206"/>
    <property type="match status" value="3"/>
</dbReference>
<evidence type="ECO:0000313" key="4">
    <source>
        <dbReference type="Proteomes" id="UP001162834"/>
    </source>
</evidence>
<keyword evidence="4" id="KW-1185">Reference proteome</keyword>
<feature type="transmembrane region" description="Helical" evidence="1">
    <location>
        <begin position="251"/>
        <end position="272"/>
    </location>
</feature>
<evidence type="ECO:0000259" key="2">
    <source>
        <dbReference type="Pfam" id="PF06724"/>
    </source>
</evidence>
<accession>A0A9E6XTJ5</accession>
<dbReference type="EMBL" id="CP087164">
    <property type="protein sequence ID" value="UGS34226.1"/>
    <property type="molecule type" value="Genomic_DNA"/>
</dbReference>
<organism evidence="3 4">
    <name type="scientific">Capillimicrobium parvum</name>
    <dbReference type="NCBI Taxonomy" id="2884022"/>
    <lineage>
        <taxon>Bacteria</taxon>
        <taxon>Bacillati</taxon>
        <taxon>Actinomycetota</taxon>
        <taxon>Thermoleophilia</taxon>
        <taxon>Solirubrobacterales</taxon>
        <taxon>Capillimicrobiaceae</taxon>
        <taxon>Capillimicrobium</taxon>
    </lineage>
</organism>
<dbReference type="Proteomes" id="UP001162834">
    <property type="component" value="Chromosome"/>
</dbReference>
<feature type="domain" description="DUF1206" evidence="2">
    <location>
        <begin position="118"/>
        <end position="183"/>
    </location>
</feature>
<feature type="transmembrane region" description="Helical" evidence="1">
    <location>
        <begin position="202"/>
        <end position="225"/>
    </location>
</feature>
<evidence type="ECO:0000256" key="1">
    <source>
        <dbReference type="SAM" id="Phobius"/>
    </source>
</evidence>
<keyword evidence="1" id="KW-1133">Transmembrane helix</keyword>
<protein>
    <recommendedName>
        <fullName evidence="2">DUF1206 domain-containing protein</fullName>
    </recommendedName>
</protein>
<keyword evidence="1" id="KW-0812">Transmembrane</keyword>
<dbReference type="KEGG" id="sbae:DSM104329_00599"/>
<feature type="domain" description="DUF1206" evidence="2">
    <location>
        <begin position="34"/>
        <end position="101"/>
    </location>
</feature>
<sequence length="279" mass="28832">MAFNMATGSRPAREARGAGETVARQPAFEWLARAGLVSRGVVYGIIGVLAVKLALGDGGKATNQQGALRTIVEQPFGKVLLVVVAIGLAGYALWRLVRAAIGHGPEASDSGFDRLSGLASGIAYGALLVTAIGILAGSGGGSGHPDKATAGVLDWTGGQVIVVLAGLVMIGVGAYQGYKGVSRNFLEDSKTERMTPETERAFTVLGVVGHLARMVVFVLIGWFLIRAAIDFDPNKAVGLDGALAKLAHNSYGPVLLGIVAAGLIAFGCYSLADARYRRI</sequence>
<gene>
    <name evidence="3" type="ORF">DSM104329_00599</name>
</gene>
<dbReference type="InterPro" id="IPR009597">
    <property type="entry name" value="DUF1206"/>
</dbReference>
<feature type="transmembrane region" description="Helical" evidence="1">
    <location>
        <begin position="156"/>
        <end position="175"/>
    </location>
</feature>
<proteinExistence type="predicted"/>
<dbReference type="AlphaFoldDB" id="A0A9E6XTJ5"/>
<evidence type="ECO:0000313" key="3">
    <source>
        <dbReference type="EMBL" id="UGS34226.1"/>
    </source>
</evidence>
<feature type="domain" description="DUF1206" evidence="2">
    <location>
        <begin position="208"/>
        <end position="277"/>
    </location>
</feature>
<feature type="transmembrane region" description="Helical" evidence="1">
    <location>
        <begin position="75"/>
        <end position="94"/>
    </location>
</feature>
<feature type="transmembrane region" description="Helical" evidence="1">
    <location>
        <begin position="36"/>
        <end position="55"/>
    </location>
</feature>
<name>A0A9E6XTJ5_9ACTN</name>